<protein>
    <submittedName>
        <fullName evidence="5">ShKT domain-containing protein</fullName>
    </submittedName>
</protein>
<feature type="domain" description="ShKT" evidence="3">
    <location>
        <begin position="68"/>
        <end position="102"/>
    </location>
</feature>
<dbReference type="InterPro" id="IPR003582">
    <property type="entry name" value="ShKT_dom"/>
</dbReference>
<dbReference type="Pfam" id="PF01549">
    <property type="entry name" value="ShK"/>
    <property type="match status" value="2"/>
</dbReference>
<feature type="signal peptide" evidence="2">
    <location>
        <begin position="1"/>
        <end position="19"/>
    </location>
</feature>
<feature type="disulfide bond" evidence="1">
    <location>
        <begin position="68"/>
        <end position="102"/>
    </location>
</feature>
<keyword evidence="2" id="KW-0732">Signal</keyword>
<organism evidence="4 5">
    <name type="scientific">Acrobeloides nanus</name>
    <dbReference type="NCBI Taxonomy" id="290746"/>
    <lineage>
        <taxon>Eukaryota</taxon>
        <taxon>Metazoa</taxon>
        <taxon>Ecdysozoa</taxon>
        <taxon>Nematoda</taxon>
        <taxon>Chromadorea</taxon>
        <taxon>Rhabditida</taxon>
        <taxon>Tylenchina</taxon>
        <taxon>Cephalobomorpha</taxon>
        <taxon>Cephaloboidea</taxon>
        <taxon>Cephalobidae</taxon>
        <taxon>Acrobeloides</taxon>
    </lineage>
</organism>
<dbReference type="Proteomes" id="UP000887540">
    <property type="component" value="Unplaced"/>
</dbReference>
<evidence type="ECO:0000313" key="5">
    <source>
        <dbReference type="WBParaSite" id="ACRNAN_scaffold3138.g16277.t1"/>
    </source>
</evidence>
<name>A0A914DMA8_9BILA</name>
<dbReference type="PROSITE" id="PS51670">
    <property type="entry name" value="SHKT"/>
    <property type="match status" value="2"/>
</dbReference>
<dbReference type="PANTHER" id="PTHR21724:SF109">
    <property type="entry name" value="SHKT DOMAIN-CONTAINING PROTEIN"/>
    <property type="match status" value="1"/>
</dbReference>
<dbReference type="SMART" id="SM00254">
    <property type="entry name" value="ShKT"/>
    <property type="match status" value="2"/>
</dbReference>
<dbReference type="Gene3D" id="1.10.10.1940">
    <property type="match status" value="1"/>
</dbReference>
<evidence type="ECO:0000256" key="2">
    <source>
        <dbReference type="SAM" id="SignalP"/>
    </source>
</evidence>
<dbReference type="PANTHER" id="PTHR21724">
    <property type="entry name" value="SHKT DOMAIN-CONTAINING PROTEIN"/>
    <property type="match status" value="1"/>
</dbReference>
<sequence>MFQLFLAIFTTYLSFQVYSQTCNPQDLCIAGQCPDPTYHYCDTALGICCTGPVTTAGPSATTASSFNCVDTEDNCSQYLSLCSNINYAALLSKYCRKTCGMCGPNCKDQSSECTVWNSASDPFCTDSFYKNVTCYCAKTCGLCNAPCG</sequence>
<evidence type="ECO:0000256" key="1">
    <source>
        <dbReference type="PROSITE-ProRule" id="PRU01005"/>
    </source>
</evidence>
<accession>A0A914DMA8</accession>
<comment type="caution">
    <text evidence="1">Lacks conserved residue(s) required for the propagation of feature annotation.</text>
</comment>
<reference evidence="5" key="1">
    <citation type="submission" date="2022-11" db="UniProtKB">
        <authorList>
            <consortium name="WormBaseParasite"/>
        </authorList>
    </citation>
    <scope>IDENTIFICATION</scope>
</reference>
<dbReference type="AlphaFoldDB" id="A0A914DMA8"/>
<evidence type="ECO:0000259" key="3">
    <source>
        <dbReference type="PROSITE" id="PS51670"/>
    </source>
</evidence>
<feature type="domain" description="ShKT" evidence="3">
    <location>
        <begin position="106"/>
        <end position="143"/>
    </location>
</feature>
<evidence type="ECO:0000313" key="4">
    <source>
        <dbReference type="Proteomes" id="UP000887540"/>
    </source>
</evidence>
<keyword evidence="1" id="KW-1015">Disulfide bond</keyword>
<dbReference type="WBParaSite" id="ACRNAN_scaffold3138.g16277.t1">
    <property type="protein sequence ID" value="ACRNAN_scaffold3138.g16277.t1"/>
    <property type="gene ID" value="ACRNAN_scaffold3138.g16277"/>
</dbReference>
<keyword evidence="4" id="KW-1185">Reference proteome</keyword>
<feature type="chain" id="PRO_5037340525" evidence="2">
    <location>
        <begin position="20"/>
        <end position="148"/>
    </location>
</feature>
<proteinExistence type="predicted"/>